<organism evidence="6">
    <name type="scientific">Micromonas pusilla (strain CCMP1545)</name>
    <name type="common">Picoplanktonic green alga</name>
    <dbReference type="NCBI Taxonomy" id="564608"/>
    <lineage>
        <taxon>Eukaryota</taxon>
        <taxon>Viridiplantae</taxon>
        <taxon>Chlorophyta</taxon>
        <taxon>Mamiellophyceae</taxon>
        <taxon>Mamiellales</taxon>
        <taxon>Mamiellaceae</taxon>
        <taxon>Micromonas</taxon>
    </lineage>
</organism>
<dbReference type="Gene3D" id="3.40.50.1820">
    <property type="entry name" value="alpha/beta hydrolase"/>
    <property type="match status" value="1"/>
</dbReference>
<accession>C1MVK4</accession>
<evidence type="ECO:0000256" key="1">
    <source>
        <dbReference type="ARBA" id="ARBA00022801"/>
    </source>
</evidence>
<dbReference type="InterPro" id="IPR000073">
    <property type="entry name" value="AB_hydrolase_1"/>
</dbReference>
<dbReference type="GO" id="GO:0016787">
    <property type="term" value="F:hydrolase activity"/>
    <property type="evidence" value="ECO:0007669"/>
    <property type="project" value="UniProtKB-KW"/>
</dbReference>
<dbReference type="Proteomes" id="UP000001876">
    <property type="component" value="Unassembled WGS sequence"/>
</dbReference>
<dbReference type="RefSeq" id="XP_003060053.1">
    <property type="nucleotide sequence ID" value="XM_003060007.1"/>
</dbReference>
<evidence type="ECO:0000256" key="2">
    <source>
        <dbReference type="ARBA" id="ARBA00038334"/>
    </source>
</evidence>
<feature type="domain" description="AB hydrolase-1" evidence="4">
    <location>
        <begin position="27"/>
        <end position="290"/>
    </location>
</feature>
<evidence type="ECO:0000259" key="4">
    <source>
        <dbReference type="Pfam" id="PF12697"/>
    </source>
</evidence>
<evidence type="ECO:0000313" key="5">
    <source>
        <dbReference type="EMBL" id="EEH56005.1"/>
    </source>
</evidence>
<dbReference type="STRING" id="564608.C1MVK4"/>
<name>C1MVK4_MICPC</name>
<dbReference type="OrthoDB" id="565370at2759"/>
<dbReference type="EMBL" id="GG663741">
    <property type="protein sequence ID" value="EEH56005.1"/>
    <property type="molecule type" value="Genomic_DNA"/>
</dbReference>
<dbReference type="Pfam" id="PF12697">
    <property type="entry name" value="Abhydrolase_6"/>
    <property type="match status" value="1"/>
</dbReference>
<proteinExistence type="inferred from homology"/>
<keyword evidence="6" id="KW-1185">Reference proteome</keyword>
<dbReference type="InterPro" id="IPR000639">
    <property type="entry name" value="Epox_hydrolase-like"/>
</dbReference>
<dbReference type="eggNOG" id="KOG4178">
    <property type="taxonomic scope" value="Eukaryota"/>
</dbReference>
<sequence length="311" mass="33507">MGRVLPSVVVEPTLLASSPEAPARDTLVFLHGWPDSPALWDSQTNALAREGYRCVSIPLPGYPPDDARAGATAAGRMNLNFDAAVEDVASTMRATTTPPATVIAHDWGCVVTYRLQRKHPELVRRVAVLDVGNDVDGLTRRERAWIVAYQAWLIAAHQAGGAVGDWMTTTFARAAGAPGVGGRGEGGRRTVSAALNWPYAAFWRERLRGGGGGGEDEEKTSADERRIGDASSRRVPSCATLYMYGTDKPARFHGDRWLKDVRENPAGGKVVAVEGAGHWFLVTHASATNEALSTWLRETEDAPPPRSRSAL</sequence>
<evidence type="ECO:0000313" key="6">
    <source>
        <dbReference type="Proteomes" id="UP000001876"/>
    </source>
</evidence>
<dbReference type="ESTHER" id="micpc-c1mvk4">
    <property type="family name" value="6_AlphaBeta_hydrolase"/>
</dbReference>
<dbReference type="PRINTS" id="PR00412">
    <property type="entry name" value="EPOXHYDRLASE"/>
</dbReference>
<gene>
    <name evidence="5" type="ORF">MICPUCDRAFT_59410</name>
</gene>
<feature type="region of interest" description="Disordered" evidence="3">
    <location>
        <begin position="208"/>
        <end position="231"/>
    </location>
</feature>
<feature type="compositionally biased region" description="Basic and acidic residues" evidence="3">
    <location>
        <begin position="219"/>
        <end position="231"/>
    </location>
</feature>
<evidence type="ECO:0000256" key="3">
    <source>
        <dbReference type="SAM" id="MobiDB-lite"/>
    </source>
</evidence>
<dbReference type="SUPFAM" id="SSF53474">
    <property type="entry name" value="alpha/beta-Hydrolases"/>
    <property type="match status" value="1"/>
</dbReference>
<dbReference type="GeneID" id="9685207"/>
<comment type="similarity">
    <text evidence="2">Belongs to the AB hydrolase superfamily. Epoxide hydrolase family.</text>
</comment>
<dbReference type="InterPro" id="IPR029058">
    <property type="entry name" value="AB_hydrolase_fold"/>
</dbReference>
<reference evidence="5 6" key="1">
    <citation type="journal article" date="2009" name="Science">
        <title>Green evolution and dynamic adaptations revealed by genomes of the marine picoeukaryotes Micromonas.</title>
        <authorList>
            <person name="Worden A.Z."/>
            <person name="Lee J.H."/>
            <person name="Mock T."/>
            <person name="Rouze P."/>
            <person name="Simmons M.P."/>
            <person name="Aerts A.L."/>
            <person name="Allen A.E."/>
            <person name="Cuvelier M.L."/>
            <person name="Derelle E."/>
            <person name="Everett M.V."/>
            <person name="Foulon E."/>
            <person name="Grimwood J."/>
            <person name="Gundlach H."/>
            <person name="Henrissat B."/>
            <person name="Napoli C."/>
            <person name="McDonald S.M."/>
            <person name="Parker M.S."/>
            <person name="Rombauts S."/>
            <person name="Salamov A."/>
            <person name="Von Dassow P."/>
            <person name="Badger J.H."/>
            <person name="Coutinho P.M."/>
            <person name="Demir E."/>
            <person name="Dubchak I."/>
            <person name="Gentemann C."/>
            <person name="Eikrem W."/>
            <person name="Gready J.E."/>
            <person name="John U."/>
            <person name="Lanier W."/>
            <person name="Lindquist E.A."/>
            <person name="Lucas S."/>
            <person name="Mayer K.F."/>
            <person name="Moreau H."/>
            <person name="Not F."/>
            <person name="Otillar R."/>
            <person name="Panaud O."/>
            <person name="Pangilinan J."/>
            <person name="Paulsen I."/>
            <person name="Piegu B."/>
            <person name="Poliakov A."/>
            <person name="Robbens S."/>
            <person name="Schmutz J."/>
            <person name="Toulza E."/>
            <person name="Wyss T."/>
            <person name="Zelensky A."/>
            <person name="Zhou K."/>
            <person name="Armbrust E.V."/>
            <person name="Bhattacharya D."/>
            <person name="Goodenough U.W."/>
            <person name="Van de Peer Y."/>
            <person name="Grigoriev I.V."/>
        </authorList>
    </citation>
    <scope>NUCLEOTIDE SEQUENCE [LARGE SCALE GENOMIC DNA]</scope>
    <source>
        <strain evidence="5 6">CCMP1545</strain>
    </source>
</reference>
<dbReference type="AlphaFoldDB" id="C1MVK4"/>
<keyword evidence="1" id="KW-0378">Hydrolase</keyword>
<protein>
    <submittedName>
        <fullName evidence="5">Predicted protein</fullName>
    </submittedName>
</protein>
<dbReference type="PANTHER" id="PTHR43329">
    <property type="entry name" value="EPOXIDE HYDROLASE"/>
    <property type="match status" value="1"/>
</dbReference>
<dbReference type="KEGG" id="mpp:MICPUCDRAFT_59410"/>